<dbReference type="GO" id="GO:0003677">
    <property type="term" value="F:DNA binding"/>
    <property type="evidence" value="ECO:0007669"/>
    <property type="project" value="InterPro"/>
</dbReference>
<comment type="caution">
    <text evidence="2">The sequence shown here is derived from an EMBL/GenBank/DDBJ whole genome shotgun (WGS) entry which is preliminary data.</text>
</comment>
<dbReference type="AlphaFoldDB" id="A0A1L9QR07"/>
<name>A0A1L9QR07_9CYAN</name>
<dbReference type="EMBL" id="MLAW01000021">
    <property type="protein sequence ID" value="OJJ25083.1"/>
    <property type="molecule type" value="Genomic_DNA"/>
</dbReference>
<dbReference type="PROSITE" id="PS50943">
    <property type="entry name" value="HTH_CROC1"/>
    <property type="match status" value="1"/>
</dbReference>
<dbReference type="Gene3D" id="1.10.260.40">
    <property type="entry name" value="lambda repressor-like DNA-binding domains"/>
    <property type="match status" value="1"/>
</dbReference>
<accession>A0A1L9QR07</accession>
<dbReference type="InterPro" id="IPR010982">
    <property type="entry name" value="Lambda_DNA-bd_dom_sf"/>
</dbReference>
<dbReference type="InterPro" id="IPR001387">
    <property type="entry name" value="Cro/C1-type_HTH"/>
</dbReference>
<evidence type="ECO:0000313" key="3">
    <source>
        <dbReference type="Proteomes" id="UP000183940"/>
    </source>
</evidence>
<evidence type="ECO:0000313" key="2">
    <source>
        <dbReference type="EMBL" id="OJJ25083.1"/>
    </source>
</evidence>
<protein>
    <recommendedName>
        <fullName evidence="1">HTH cro/C1-type domain-containing protein</fullName>
    </recommendedName>
</protein>
<reference evidence="2" key="1">
    <citation type="submission" date="2016-10" db="EMBL/GenBank/DDBJ databases">
        <title>CRISPR-Cas defence system in Roseofilum reptotaenium: evidence of a bacteriophage-cyanobacterium arms race in the coral black band disease.</title>
        <authorList>
            <person name="Buerger P."/>
            <person name="Wood-Charlson E.M."/>
            <person name="Weynberg K.D."/>
            <person name="Willis B."/>
            <person name="Van Oppen M.J."/>
        </authorList>
    </citation>
    <scope>NUCLEOTIDE SEQUENCE [LARGE SCALE GENOMIC DNA]</scope>
    <source>
        <strain evidence="2">AO1-A</strain>
    </source>
</reference>
<keyword evidence="3" id="KW-1185">Reference proteome</keyword>
<sequence length="89" mass="10399">MSQQSSFRNLLYASSEWDDCHPLERLRKERTTLKQKEVASILGAAESTYRGWMAKDKEPPLSSGQIQTLCRILDITFDEYCDLFKDYED</sequence>
<organism evidence="2 3">
    <name type="scientific">Roseofilum reptotaenium AO1-A</name>
    <dbReference type="NCBI Taxonomy" id="1925591"/>
    <lineage>
        <taxon>Bacteria</taxon>
        <taxon>Bacillati</taxon>
        <taxon>Cyanobacteriota</taxon>
        <taxon>Cyanophyceae</taxon>
        <taxon>Desertifilales</taxon>
        <taxon>Desertifilaceae</taxon>
        <taxon>Roseofilum</taxon>
    </lineage>
</organism>
<evidence type="ECO:0000259" key="1">
    <source>
        <dbReference type="PROSITE" id="PS50943"/>
    </source>
</evidence>
<dbReference type="SUPFAM" id="SSF47413">
    <property type="entry name" value="lambda repressor-like DNA-binding domains"/>
    <property type="match status" value="1"/>
</dbReference>
<feature type="domain" description="HTH cro/C1-type" evidence="1">
    <location>
        <begin position="23"/>
        <end position="80"/>
    </location>
</feature>
<dbReference type="Proteomes" id="UP000183940">
    <property type="component" value="Unassembled WGS sequence"/>
</dbReference>
<proteinExistence type="predicted"/>
<dbReference type="CDD" id="cd00093">
    <property type="entry name" value="HTH_XRE"/>
    <property type="match status" value="1"/>
</dbReference>
<gene>
    <name evidence="2" type="ORF">BI308_12870</name>
</gene>